<evidence type="ECO:0000313" key="1">
    <source>
        <dbReference type="EMBL" id="KAI1690830.1"/>
    </source>
</evidence>
<dbReference type="AlphaFoldDB" id="A0AAD4MEA8"/>
<dbReference type="EMBL" id="JAKKPZ010001074">
    <property type="protein sequence ID" value="KAI1690830.1"/>
    <property type="molecule type" value="Genomic_DNA"/>
</dbReference>
<gene>
    <name evidence="1" type="ORF">DdX_22268</name>
</gene>
<reference evidence="1" key="1">
    <citation type="submission" date="2022-01" db="EMBL/GenBank/DDBJ databases">
        <title>Genome Sequence Resource for Two Populations of Ditylenchus destructor, the Migratory Endoparasitic Phytonematode.</title>
        <authorList>
            <person name="Zhang H."/>
            <person name="Lin R."/>
            <person name="Xie B."/>
        </authorList>
    </citation>
    <scope>NUCLEOTIDE SEQUENCE</scope>
    <source>
        <strain evidence="1">BazhouSP</strain>
    </source>
</reference>
<dbReference type="Proteomes" id="UP001201812">
    <property type="component" value="Unassembled WGS sequence"/>
</dbReference>
<sequence length="131" mass="13861">MRSKPPPTPGVVDPICRSTITNPGNGCVPLNLFGVVAPGTQQAALDYITGDSIRDWQMKQQAADLVVRGSLFSLPAGTVSFAGGVHWRKFEVDVLSDPISASRPGGATVYRVGNPFPFSGTEEVKKRSASC</sequence>
<organism evidence="1 2">
    <name type="scientific">Ditylenchus destructor</name>
    <dbReference type="NCBI Taxonomy" id="166010"/>
    <lineage>
        <taxon>Eukaryota</taxon>
        <taxon>Metazoa</taxon>
        <taxon>Ecdysozoa</taxon>
        <taxon>Nematoda</taxon>
        <taxon>Chromadorea</taxon>
        <taxon>Rhabditida</taxon>
        <taxon>Tylenchina</taxon>
        <taxon>Tylenchomorpha</taxon>
        <taxon>Sphaerularioidea</taxon>
        <taxon>Anguinidae</taxon>
        <taxon>Anguininae</taxon>
        <taxon>Ditylenchus</taxon>
    </lineage>
</organism>
<comment type="caution">
    <text evidence="1">The sequence shown here is derived from an EMBL/GenBank/DDBJ whole genome shotgun (WGS) entry which is preliminary data.</text>
</comment>
<protein>
    <submittedName>
        <fullName evidence="1">Uncharacterized protein</fullName>
    </submittedName>
</protein>
<accession>A0AAD4MEA8</accession>
<evidence type="ECO:0000313" key="2">
    <source>
        <dbReference type="Proteomes" id="UP001201812"/>
    </source>
</evidence>
<proteinExistence type="predicted"/>
<name>A0AAD4MEA8_9BILA</name>
<keyword evidence="2" id="KW-1185">Reference proteome</keyword>